<dbReference type="Proteomes" id="UP000596977">
    <property type="component" value="Unassembled WGS sequence"/>
</dbReference>
<evidence type="ECO:0000313" key="3">
    <source>
        <dbReference type="Proteomes" id="UP000596977"/>
    </source>
</evidence>
<feature type="compositionally biased region" description="Polar residues" evidence="1">
    <location>
        <begin position="12"/>
        <end position="22"/>
    </location>
</feature>
<reference evidence="2 3" key="1">
    <citation type="journal article" date="2014" name="Int. J. Syst. Evol. Microbiol.">
        <title>Complete genome sequence of Corynebacterium casei LMG S-19264T (=DSM 44701T), isolated from a smear-ripened cheese.</title>
        <authorList>
            <consortium name="US DOE Joint Genome Institute (JGI-PGF)"/>
            <person name="Walter F."/>
            <person name="Albersmeier A."/>
            <person name="Kalinowski J."/>
            <person name="Ruckert C."/>
        </authorList>
    </citation>
    <scope>NUCLEOTIDE SEQUENCE [LARGE SCALE GENOMIC DNA]</scope>
    <source>
        <strain evidence="2 3">CGMCC 1.15896</strain>
    </source>
</reference>
<proteinExistence type="predicted"/>
<gene>
    <name evidence="2" type="ORF">GCM10011499_08100</name>
</gene>
<keyword evidence="3" id="KW-1185">Reference proteome</keyword>
<dbReference type="EMBL" id="BMKB01000001">
    <property type="protein sequence ID" value="GGA40907.1"/>
    <property type="molecule type" value="Genomic_DNA"/>
</dbReference>
<name>A0A916RAK2_9HYPH</name>
<evidence type="ECO:0000256" key="1">
    <source>
        <dbReference type="SAM" id="MobiDB-lite"/>
    </source>
</evidence>
<evidence type="ECO:0000313" key="2">
    <source>
        <dbReference type="EMBL" id="GGA40907.1"/>
    </source>
</evidence>
<dbReference type="AlphaFoldDB" id="A0A916RAK2"/>
<sequence length="78" mass="8915">MARGSSPILPSRWTQSHISNRTSRGEDRFTTRDMIEAEQRLHRAAELMAEKELHEVSDRNREAALARAEQRGLILSGE</sequence>
<accession>A0A916RAK2</accession>
<comment type="caution">
    <text evidence="2">The sequence shown here is derived from an EMBL/GenBank/DDBJ whole genome shotgun (WGS) entry which is preliminary data.</text>
</comment>
<feature type="region of interest" description="Disordered" evidence="1">
    <location>
        <begin position="1"/>
        <end position="31"/>
    </location>
</feature>
<protein>
    <submittedName>
        <fullName evidence="2">Uncharacterized protein</fullName>
    </submittedName>
</protein>
<organism evidence="2 3">
    <name type="scientific">Pelagibacterium lentulum</name>
    <dbReference type="NCBI Taxonomy" id="2029865"/>
    <lineage>
        <taxon>Bacteria</taxon>
        <taxon>Pseudomonadati</taxon>
        <taxon>Pseudomonadota</taxon>
        <taxon>Alphaproteobacteria</taxon>
        <taxon>Hyphomicrobiales</taxon>
        <taxon>Devosiaceae</taxon>
        <taxon>Pelagibacterium</taxon>
    </lineage>
</organism>